<dbReference type="AlphaFoldDB" id="A0A485K2S0"/>
<keyword evidence="8" id="KW-0378">Hydrolase</keyword>
<evidence type="ECO:0000256" key="8">
    <source>
        <dbReference type="ARBA" id="ARBA00022801"/>
    </source>
</evidence>
<dbReference type="EMBL" id="VJMH01000021">
    <property type="protein sequence ID" value="KAF0720281.1"/>
    <property type="molecule type" value="Genomic_DNA"/>
</dbReference>
<dbReference type="OrthoDB" id="185373at2759"/>
<dbReference type="GO" id="GO:0009117">
    <property type="term" value="P:nucleotide metabolic process"/>
    <property type="evidence" value="ECO:0007669"/>
    <property type="project" value="UniProtKB-KW"/>
</dbReference>
<dbReference type="EMBL" id="CAADRA010000021">
    <property type="protein sequence ID" value="VFT77650.1"/>
    <property type="molecule type" value="Genomic_DNA"/>
</dbReference>
<evidence type="ECO:0000313" key="13">
    <source>
        <dbReference type="EMBL" id="KAF0720281.1"/>
    </source>
</evidence>
<evidence type="ECO:0000313" key="15">
    <source>
        <dbReference type="Proteomes" id="UP000332933"/>
    </source>
</evidence>
<dbReference type="InterPro" id="IPR036412">
    <property type="entry name" value="HAD-like_sf"/>
</dbReference>
<evidence type="ECO:0000256" key="5">
    <source>
        <dbReference type="ARBA" id="ARBA00015544"/>
    </source>
</evidence>
<keyword evidence="11" id="KW-0546">Nucleotide metabolism</keyword>
<evidence type="ECO:0000256" key="2">
    <source>
        <dbReference type="ARBA" id="ARBA00005307"/>
    </source>
</evidence>
<dbReference type="GO" id="GO:0008253">
    <property type="term" value="F:5'-nucleotidase activity"/>
    <property type="evidence" value="ECO:0007669"/>
    <property type="project" value="InterPro"/>
</dbReference>
<evidence type="ECO:0000256" key="1">
    <source>
        <dbReference type="ARBA" id="ARBA00001946"/>
    </source>
</evidence>
<dbReference type="GO" id="GO:0071592">
    <property type="term" value="P:nicotinic acid riboside biosynthetic process"/>
    <property type="evidence" value="ECO:0007669"/>
    <property type="project" value="TreeGrafter"/>
</dbReference>
<proteinExistence type="inferred from homology"/>
<comment type="cofactor">
    <cofactor evidence="1">
        <name>Mg(2+)</name>
        <dbReference type="ChEBI" id="CHEBI:18420"/>
    </cofactor>
</comment>
<keyword evidence="9" id="KW-0067">ATP-binding</keyword>
<keyword evidence="7" id="KW-0547">Nucleotide-binding</keyword>
<keyword evidence="15" id="KW-1185">Reference proteome</keyword>
<dbReference type="SUPFAM" id="SSF56784">
    <property type="entry name" value="HAD-like"/>
    <property type="match status" value="1"/>
</dbReference>
<evidence type="ECO:0000256" key="3">
    <source>
        <dbReference type="ARBA" id="ARBA00011881"/>
    </source>
</evidence>
<gene>
    <name evidence="14" type="primary">Aste57867_425</name>
    <name evidence="13" type="ORF">As57867_000424</name>
    <name evidence="14" type="ORF">ASTE57867_425</name>
</gene>
<organism evidence="14 15">
    <name type="scientific">Aphanomyces stellatus</name>
    <dbReference type="NCBI Taxonomy" id="120398"/>
    <lineage>
        <taxon>Eukaryota</taxon>
        <taxon>Sar</taxon>
        <taxon>Stramenopiles</taxon>
        <taxon>Oomycota</taxon>
        <taxon>Saprolegniomycetes</taxon>
        <taxon>Saprolegniales</taxon>
        <taxon>Verrucalvaceae</taxon>
        <taxon>Aphanomyces</taxon>
    </lineage>
</organism>
<evidence type="ECO:0000256" key="10">
    <source>
        <dbReference type="ARBA" id="ARBA00022842"/>
    </source>
</evidence>
<dbReference type="PANTHER" id="PTHR28213">
    <property type="entry name" value="IMP-SPECIFIC 5'-NUCLEOTIDASE 1"/>
    <property type="match status" value="1"/>
</dbReference>
<name>A0A485K2S0_9STRA</name>
<evidence type="ECO:0000256" key="7">
    <source>
        <dbReference type="ARBA" id="ARBA00022741"/>
    </source>
</evidence>
<evidence type="ECO:0000256" key="9">
    <source>
        <dbReference type="ARBA" id="ARBA00022840"/>
    </source>
</evidence>
<dbReference type="EC" id="3.1.3.99" evidence="4"/>
<dbReference type="GO" id="GO:0000287">
    <property type="term" value="F:magnesium ion binding"/>
    <property type="evidence" value="ECO:0007669"/>
    <property type="project" value="InterPro"/>
</dbReference>
<evidence type="ECO:0000256" key="4">
    <source>
        <dbReference type="ARBA" id="ARBA00012894"/>
    </source>
</evidence>
<reference evidence="13" key="2">
    <citation type="submission" date="2019-06" db="EMBL/GenBank/DDBJ databases">
        <title>Genomics analysis of Aphanomyces spp. identifies a new class of oomycete effector associated with host adaptation.</title>
        <authorList>
            <person name="Gaulin E."/>
        </authorList>
    </citation>
    <scope>NUCLEOTIDE SEQUENCE</scope>
    <source>
        <strain evidence="13">CBS 578.67</strain>
    </source>
</reference>
<evidence type="ECO:0000256" key="6">
    <source>
        <dbReference type="ARBA" id="ARBA00022723"/>
    </source>
</evidence>
<dbReference type="Pfam" id="PF06437">
    <property type="entry name" value="ISN1"/>
    <property type="match status" value="1"/>
</dbReference>
<keyword evidence="6" id="KW-0479">Metal-binding</keyword>
<protein>
    <recommendedName>
        <fullName evidence="5">IMP-specific 5'-nucleotidase 1</fullName>
        <ecNumber evidence="4">3.1.3.99</ecNumber>
    </recommendedName>
</protein>
<dbReference type="GO" id="GO:0006190">
    <property type="term" value="P:inosine salvage"/>
    <property type="evidence" value="ECO:0007669"/>
    <property type="project" value="InterPro"/>
</dbReference>
<comment type="catalytic activity">
    <reaction evidence="12">
        <text>IMP + H2O = inosine + phosphate</text>
        <dbReference type="Rhea" id="RHEA:27718"/>
        <dbReference type="ChEBI" id="CHEBI:15377"/>
        <dbReference type="ChEBI" id="CHEBI:17596"/>
        <dbReference type="ChEBI" id="CHEBI:43474"/>
        <dbReference type="ChEBI" id="CHEBI:58053"/>
        <dbReference type="EC" id="3.1.3.99"/>
    </reaction>
</comment>
<evidence type="ECO:0000256" key="12">
    <source>
        <dbReference type="ARBA" id="ARBA00047413"/>
    </source>
</evidence>
<sequence length="381" mass="42510">MLKEEDPLIELIREWIMAPIDESAGLQLSTLEVFALVEDMINEHVTNPTASRLKKYIPKVKRVFMPINLMDAVHTYDSHTNFSKRKRVAPTFKEVRHILNLATIRAIAPTLKLVTFDADDTIYEDGGTISESSDMVQIIVALLQKGVVVSLVTAAGYPGEPERYEARLHGILSALEKISPEAQSRFLVMGGECNYLHVTARNPATGKLGLHVVPGAEWKDGRGQRWDQGEINHLLDTAEATLRDMIALLNMPAKILRKERAVGIYNPTDKRFVYENLEEIALTVQHTLRDFAIPHCAFNGGNDVFVDIGHKALGISALQQYVVRLLPHHDSELGGHECLHVGDRFTRTGNDTLSRDVASTVWVSNPEETVFAMKVLIPLLP</sequence>
<comment type="subunit">
    <text evidence="3">Homotetramer.</text>
</comment>
<comment type="similarity">
    <text evidence="2">Belongs to the ISN1 family.</text>
</comment>
<accession>A0A485K2S0</accession>
<dbReference type="GO" id="GO:0005524">
    <property type="term" value="F:ATP binding"/>
    <property type="evidence" value="ECO:0007669"/>
    <property type="project" value="UniProtKB-KW"/>
</dbReference>
<dbReference type="GO" id="GO:0071590">
    <property type="term" value="P:nicotinamide riboside biosynthetic process"/>
    <property type="evidence" value="ECO:0007669"/>
    <property type="project" value="TreeGrafter"/>
</dbReference>
<dbReference type="InterPro" id="IPR009453">
    <property type="entry name" value="ISN1"/>
</dbReference>
<keyword evidence="10" id="KW-0460">Magnesium</keyword>
<reference evidence="14 15" key="1">
    <citation type="submission" date="2019-03" db="EMBL/GenBank/DDBJ databases">
        <authorList>
            <person name="Gaulin E."/>
            <person name="Dumas B."/>
        </authorList>
    </citation>
    <scope>NUCLEOTIDE SEQUENCE [LARGE SCALE GENOMIC DNA]</scope>
    <source>
        <strain evidence="14">CBS 568.67</strain>
    </source>
</reference>
<dbReference type="Proteomes" id="UP000332933">
    <property type="component" value="Unassembled WGS sequence"/>
</dbReference>
<evidence type="ECO:0000256" key="11">
    <source>
        <dbReference type="ARBA" id="ARBA00023080"/>
    </source>
</evidence>
<evidence type="ECO:0000313" key="14">
    <source>
        <dbReference type="EMBL" id="VFT77650.1"/>
    </source>
</evidence>
<dbReference type="PANTHER" id="PTHR28213:SF1">
    <property type="entry name" value="IMP-SPECIFIC 5'-NUCLEOTIDASE 1"/>
    <property type="match status" value="1"/>
</dbReference>